<evidence type="ECO:0000313" key="2">
    <source>
        <dbReference type="Proteomes" id="UP001589838"/>
    </source>
</evidence>
<dbReference type="RefSeq" id="WP_335961279.1">
    <property type="nucleotide sequence ID" value="NZ_JAXBLX010000015.1"/>
</dbReference>
<dbReference type="Proteomes" id="UP001589838">
    <property type="component" value="Unassembled WGS sequence"/>
</dbReference>
<evidence type="ECO:0000313" key="1">
    <source>
        <dbReference type="EMBL" id="MFC0472932.1"/>
    </source>
</evidence>
<accession>A0ABV6KHX7</accession>
<gene>
    <name evidence="1" type="ORF">ACFFHM_21180</name>
</gene>
<comment type="caution">
    <text evidence="1">The sequence shown here is derived from an EMBL/GenBank/DDBJ whole genome shotgun (WGS) entry which is preliminary data.</text>
</comment>
<organism evidence="1 2">
    <name type="scientific">Halalkalibacter kiskunsagensis</name>
    <dbReference type="NCBI Taxonomy" id="1548599"/>
    <lineage>
        <taxon>Bacteria</taxon>
        <taxon>Bacillati</taxon>
        <taxon>Bacillota</taxon>
        <taxon>Bacilli</taxon>
        <taxon>Bacillales</taxon>
        <taxon>Bacillaceae</taxon>
        <taxon>Halalkalibacter</taxon>
    </lineage>
</organism>
<keyword evidence="2" id="KW-1185">Reference proteome</keyword>
<protein>
    <submittedName>
        <fullName evidence="1">Uncharacterized protein</fullName>
    </submittedName>
</protein>
<reference evidence="1 2" key="1">
    <citation type="submission" date="2024-09" db="EMBL/GenBank/DDBJ databases">
        <authorList>
            <person name="Sun Q."/>
            <person name="Mori K."/>
        </authorList>
    </citation>
    <scope>NUCLEOTIDE SEQUENCE [LARGE SCALE GENOMIC DNA]</scope>
    <source>
        <strain evidence="1 2">NCAIM B.02610</strain>
    </source>
</reference>
<dbReference type="EMBL" id="JBHLUX010000090">
    <property type="protein sequence ID" value="MFC0472932.1"/>
    <property type="molecule type" value="Genomic_DNA"/>
</dbReference>
<sequence length="75" mass="8514">MILTKLIDKSLVTNQDLDLNHRLGLPVEVFCFKQGKTIAFGPISAFDEEKIHIRGDNFCRSTYLFFGQPSLPQIS</sequence>
<name>A0ABV6KHX7_9BACI</name>
<proteinExistence type="predicted"/>